<organism evidence="6 7">
    <name type="scientific">Dimorphilus gyrociliatus</name>
    <dbReference type="NCBI Taxonomy" id="2664684"/>
    <lineage>
        <taxon>Eukaryota</taxon>
        <taxon>Metazoa</taxon>
        <taxon>Spiralia</taxon>
        <taxon>Lophotrochozoa</taxon>
        <taxon>Annelida</taxon>
        <taxon>Polychaeta</taxon>
        <taxon>Polychaeta incertae sedis</taxon>
        <taxon>Dinophilidae</taxon>
        <taxon>Dimorphilus</taxon>
    </lineage>
</organism>
<evidence type="ECO:0000256" key="2">
    <source>
        <dbReference type="ARBA" id="ARBA00008507"/>
    </source>
</evidence>
<keyword evidence="7" id="KW-1185">Reference proteome</keyword>
<evidence type="ECO:0000313" key="6">
    <source>
        <dbReference type="EMBL" id="CAD5119259.1"/>
    </source>
</evidence>
<dbReference type="InterPro" id="IPR029209">
    <property type="entry name" value="DML1/Misato_tubulin"/>
</dbReference>
<evidence type="ECO:0000256" key="3">
    <source>
        <dbReference type="ARBA" id="ARBA00023128"/>
    </source>
</evidence>
<comment type="caution">
    <text evidence="6">The sequence shown here is derived from an EMBL/GenBank/DDBJ whole genome shotgun (WGS) entry which is preliminary data.</text>
</comment>
<keyword evidence="3" id="KW-0496">Mitochondrion</keyword>
<name>A0A7I8VSH0_9ANNE</name>
<dbReference type="Proteomes" id="UP000549394">
    <property type="component" value="Unassembled WGS sequence"/>
</dbReference>
<gene>
    <name evidence="6" type="ORF">DGYR_LOCUS7530</name>
</gene>
<dbReference type="GO" id="GO:0007005">
    <property type="term" value="P:mitochondrion organization"/>
    <property type="evidence" value="ECO:0007669"/>
    <property type="project" value="InterPro"/>
</dbReference>
<evidence type="ECO:0000256" key="1">
    <source>
        <dbReference type="ARBA" id="ARBA00004173"/>
    </source>
</evidence>
<evidence type="ECO:0000259" key="5">
    <source>
        <dbReference type="Pfam" id="PF14881"/>
    </source>
</evidence>
<comment type="subcellular location">
    <subcellularLocation>
        <location evidence="1">Mitochondrion</location>
    </subcellularLocation>
</comment>
<dbReference type="Pfam" id="PF10644">
    <property type="entry name" value="Misat_Tub_SegII"/>
    <property type="match status" value="1"/>
</dbReference>
<dbReference type="Gene3D" id="3.40.50.1440">
    <property type="entry name" value="Tubulin/FtsZ, GTPase domain"/>
    <property type="match status" value="1"/>
</dbReference>
<evidence type="ECO:0000313" key="7">
    <source>
        <dbReference type="Proteomes" id="UP000549394"/>
    </source>
</evidence>
<dbReference type="PANTHER" id="PTHR13391">
    <property type="entry name" value="MITOCHONDRIAL DISTRIBUTION REGULATOR MISATO"/>
    <property type="match status" value="1"/>
</dbReference>
<comment type="similarity">
    <text evidence="2">Belongs to the misato family.</text>
</comment>
<protein>
    <submittedName>
        <fullName evidence="6">DgyrCDS7888</fullName>
    </submittedName>
</protein>
<accession>A0A7I8VSH0</accession>
<reference evidence="6 7" key="1">
    <citation type="submission" date="2020-08" db="EMBL/GenBank/DDBJ databases">
        <authorList>
            <person name="Hejnol A."/>
        </authorList>
    </citation>
    <scope>NUCLEOTIDE SEQUENCE [LARGE SCALE GENOMIC DNA]</scope>
</reference>
<dbReference type="PANTHER" id="PTHR13391:SF0">
    <property type="entry name" value="PROTEIN MISATO HOMOLOG 1"/>
    <property type="match status" value="1"/>
</dbReference>
<dbReference type="OrthoDB" id="271881at2759"/>
<dbReference type="AlphaFoldDB" id="A0A7I8VSH0"/>
<dbReference type="SUPFAM" id="SSF52490">
    <property type="entry name" value="Tubulin nucleotide-binding domain-like"/>
    <property type="match status" value="1"/>
</dbReference>
<dbReference type="InterPro" id="IPR019605">
    <property type="entry name" value="Misato_II_tubulin-like"/>
</dbReference>
<dbReference type="GO" id="GO:0005739">
    <property type="term" value="C:mitochondrion"/>
    <property type="evidence" value="ECO:0007669"/>
    <property type="project" value="UniProtKB-SubCell"/>
</dbReference>
<evidence type="ECO:0000259" key="4">
    <source>
        <dbReference type="Pfam" id="PF10644"/>
    </source>
</evidence>
<feature type="domain" description="Misato Segment II tubulin-like" evidence="4">
    <location>
        <begin position="6"/>
        <end position="115"/>
    </location>
</feature>
<feature type="domain" description="DML1/Misato tubulin" evidence="5">
    <location>
        <begin position="116"/>
        <end position="279"/>
    </location>
</feature>
<dbReference type="EMBL" id="CAJFCJ010000009">
    <property type="protein sequence ID" value="CAD5119259.1"/>
    <property type="molecule type" value="Genomic_DNA"/>
</dbReference>
<dbReference type="Pfam" id="PF14881">
    <property type="entry name" value="Tubulin_3"/>
    <property type="match status" value="1"/>
</dbReference>
<sequence length="442" mass="50766">MSSLCRELVTIHCGNYANYIGCQWWSLQEIAFHYATSYDKVEKFKDINPDVTHREGKTLSGDITYTPRVISLDFKENIGHRPESDLYRVKPIQESELNQCFDGKADVHKEEVLQESWTKYLSTRYHPKSLISLNAHQNPIPYQFGYELYAKHLRDIEDSLYFFVEECDNMQGVILMSDGNSFGGLSEKINELLTDEIGVPVIYSMPIWNNSVGEDYRSSLLNNIFSLSSTFQNSSSVLSLESSMILNFLQSNGINELNMDARTSSIIASFIDTTLLPIRRKENSLTLIDHINDVNVGTKRLHSGYIKFQTEKNEFGFSVSPQGPSTDKYYSRVFVERGKFDKLTKRDTNLTKTHEFHNHPLIVNKILNDVLETTNSYELNIEGELTNDANNVDFLKKLTTNTSKIDYRRIPAFATLEKDVLDDNLTILNSVIDLYQNRDDMI</sequence>
<proteinExistence type="inferred from homology"/>
<dbReference type="InterPro" id="IPR036525">
    <property type="entry name" value="Tubulin/FtsZ_GTPase_sf"/>
</dbReference>
<dbReference type="InterPro" id="IPR049942">
    <property type="entry name" value="DML1/Misato"/>
</dbReference>